<dbReference type="Proteomes" id="UP000254331">
    <property type="component" value="Unassembled WGS sequence"/>
</dbReference>
<dbReference type="Pfam" id="PF12571">
    <property type="entry name" value="Phage_tail_fib"/>
    <property type="match status" value="1"/>
</dbReference>
<dbReference type="InterPro" id="IPR051934">
    <property type="entry name" value="Phage_Tail_Fiber_Structural"/>
</dbReference>
<dbReference type="PANTHER" id="PTHR35191">
    <property type="entry name" value="PROPHAGE SIDE TAIL FIBER PROTEIN HOMOLOG STFQ-RELATED"/>
    <property type="match status" value="1"/>
</dbReference>
<dbReference type="SUPFAM" id="SSF88874">
    <property type="entry name" value="Receptor-binding domain of short tail fibre protein gp12"/>
    <property type="match status" value="1"/>
</dbReference>
<evidence type="ECO:0000259" key="1">
    <source>
        <dbReference type="Pfam" id="PF07484"/>
    </source>
</evidence>
<gene>
    <name evidence="3" type="ORF">NCTC10376_01774</name>
</gene>
<dbReference type="InterPro" id="IPR011083">
    <property type="entry name" value="Phage_tail_collar_dom"/>
</dbReference>
<reference evidence="3 4" key="1">
    <citation type="submission" date="2018-06" db="EMBL/GenBank/DDBJ databases">
        <authorList>
            <consortium name="Pathogen Informatics"/>
            <person name="Doyle S."/>
        </authorList>
    </citation>
    <scope>NUCLEOTIDE SEQUENCE [LARGE SCALE GENOMIC DNA]</scope>
    <source>
        <strain evidence="3 4">NCTC10376</strain>
    </source>
</reference>
<protein>
    <submittedName>
        <fullName evidence="3">Phage variable tail fiber protein</fullName>
    </submittedName>
</protein>
<dbReference type="PANTHER" id="PTHR35191:SF1">
    <property type="entry name" value="PROPHAGE SIDE TAIL FIBER PROTEIN HOMOLOG STFQ-RELATED"/>
    <property type="match status" value="1"/>
</dbReference>
<organism evidence="3 4">
    <name type="scientific">Proteus vulgaris</name>
    <dbReference type="NCBI Taxonomy" id="585"/>
    <lineage>
        <taxon>Bacteria</taxon>
        <taxon>Pseudomonadati</taxon>
        <taxon>Pseudomonadota</taxon>
        <taxon>Gammaproteobacteria</taxon>
        <taxon>Enterobacterales</taxon>
        <taxon>Morganellaceae</taxon>
        <taxon>Proteus</taxon>
    </lineage>
</organism>
<proteinExistence type="predicted"/>
<dbReference type="EMBL" id="UGTW01000001">
    <property type="protein sequence ID" value="SUC15892.1"/>
    <property type="molecule type" value="Genomic_DNA"/>
</dbReference>
<feature type="domain" description="Phage tail collar" evidence="1">
    <location>
        <begin position="584"/>
        <end position="631"/>
    </location>
</feature>
<dbReference type="InterPro" id="IPR022225">
    <property type="entry name" value="Phage_tail_fibre_N"/>
</dbReference>
<dbReference type="RefSeq" id="WP_258868674.1">
    <property type="nucleotide sequence ID" value="NZ_UGTW01000001.1"/>
</dbReference>
<name>A0A379F8Y3_PROVU</name>
<accession>A0A379F8Y3</accession>
<evidence type="ECO:0000313" key="3">
    <source>
        <dbReference type="EMBL" id="SUC15892.1"/>
    </source>
</evidence>
<evidence type="ECO:0000313" key="4">
    <source>
        <dbReference type="Proteomes" id="UP000254331"/>
    </source>
</evidence>
<dbReference type="AlphaFoldDB" id="A0A379F8Y3"/>
<dbReference type="Pfam" id="PF07484">
    <property type="entry name" value="Collar"/>
    <property type="match status" value="1"/>
</dbReference>
<dbReference type="InterPro" id="IPR037053">
    <property type="entry name" value="Phage_tail_collar_dom_sf"/>
</dbReference>
<evidence type="ECO:0000259" key="2">
    <source>
        <dbReference type="Pfam" id="PF12571"/>
    </source>
</evidence>
<dbReference type="Gene3D" id="3.90.1340.10">
    <property type="entry name" value="Phage tail collar domain"/>
    <property type="match status" value="1"/>
</dbReference>
<feature type="domain" description="Phage tail fibre protein N-terminal" evidence="2">
    <location>
        <begin position="1"/>
        <end position="149"/>
    </location>
</feature>
<sequence length="717" mass="77498">MSAKFFALLTVIGANKLAKATALGTTLKITKMAVGDGGGTLPMPSAEQTKLVNEKRRAGINTLFVDSKNANQIVAEQVIPESEGGYWIREIGLFDDEGSLIAVGNCPETYKPQLQEGSGRTQTIRMILIVSHAESVELKVDPSVVLATREFVDNAIETASKSILDTVKKEYATKEEVKKKFDISNVVHEKGASKEKVISQKGVTDLFQPKGSYPTNTELSAELNKKIDKSNISQQLANDVNKVPSLDLVTKELGKKQASGNYADKSSSSSQDFNGPIYATNNVGAKAGERRIKFELTAGRPEITHTDGVNGWRGVVLPDKTGTLALMSDIEEAGKNYQLKGNYADKGSKSTQKFEGPLEVTGEVQSSSEDVRLALKTATNTPTIIVKYGKSGTWKTIVVPDKSGTMALAGESYTKLESDNRYSPKLPLLSFSGKESKIISPNNKILIFVNDDGATGGYDRDAQATVWGFDKRGFMTRGTVHFDRMSGVYSQSQVDVKLNGYQPKGNYADKSSSLNQDFNGPIYATNNVGAKAGERRIKFELTAGRPEITHTDGVNGWRGVVLPDKTGTLALMSDIEEATNIPVGSPIPWSLGTAPSGYLICNGQTFNKSTYPKLAIAYPAGKLPDLRGEFIRGIDGGRGVDSGRQMLSAQAGNSLLSTNMFNDDSPVAKEYQKKVDWIGSTGTNNQSGYGIWQQIEGANGNETRPRNIAFLYIVRAA</sequence>